<feature type="region of interest" description="Disordered" evidence="1">
    <location>
        <begin position="39"/>
        <end position="129"/>
    </location>
</feature>
<evidence type="ECO:0000256" key="1">
    <source>
        <dbReference type="SAM" id="MobiDB-lite"/>
    </source>
</evidence>
<feature type="compositionally biased region" description="Basic and acidic residues" evidence="1">
    <location>
        <begin position="41"/>
        <end position="51"/>
    </location>
</feature>
<dbReference type="EMBL" id="QLNT01000011">
    <property type="protein sequence ID" value="KAF3070302.1"/>
    <property type="molecule type" value="Genomic_DNA"/>
</dbReference>
<keyword evidence="3" id="KW-1185">Reference proteome</keyword>
<reference evidence="2 3" key="1">
    <citation type="submission" date="2018-06" db="EMBL/GenBank/DDBJ databases">
        <title>Genome analysis of cellulolytic fungus Trichoderma lentiforme CFAM-422.</title>
        <authorList>
            <person name="Steindorff A.S."/>
            <person name="Formighieri E.F."/>
            <person name="Midorikawa G.E.O."/>
            <person name="Tamietti M.S."/>
            <person name="Ramos E.Z."/>
            <person name="Silva A.S."/>
            <person name="Bon E.P.S."/>
            <person name="Mendes T.D."/>
            <person name="Damaso M.C.T."/>
            <person name="Favaro L.C.L."/>
        </authorList>
    </citation>
    <scope>NUCLEOTIDE SEQUENCE [LARGE SCALE GENOMIC DNA]</scope>
    <source>
        <strain evidence="2 3">CFAM-422</strain>
    </source>
</reference>
<evidence type="ECO:0000313" key="2">
    <source>
        <dbReference type="EMBL" id="KAF3070302.1"/>
    </source>
</evidence>
<dbReference type="AlphaFoldDB" id="A0A9P4XF73"/>
<feature type="compositionally biased region" description="Basic and acidic residues" evidence="1">
    <location>
        <begin position="84"/>
        <end position="96"/>
    </location>
</feature>
<comment type="caution">
    <text evidence="2">The sequence shown here is derived from an EMBL/GenBank/DDBJ whole genome shotgun (WGS) entry which is preliminary data.</text>
</comment>
<organism evidence="2 3">
    <name type="scientific">Trichoderma lentiforme</name>
    <dbReference type="NCBI Taxonomy" id="1567552"/>
    <lineage>
        <taxon>Eukaryota</taxon>
        <taxon>Fungi</taxon>
        <taxon>Dikarya</taxon>
        <taxon>Ascomycota</taxon>
        <taxon>Pezizomycotina</taxon>
        <taxon>Sordariomycetes</taxon>
        <taxon>Hypocreomycetidae</taxon>
        <taxon>Hypocreales</taxon>
        <taxon>Hypocreaceae</taxon>
        <taxon>Trichoderma</taxon>
    </lineage>
</organism>
<evidence type="ECO:0000313" key="3">
    <source>
        <dbReference type="Proteomes" id="UP000801864"/>
    </source>
</evidence>
<feature type="compositionally biased region" description="Polar residues" evidence="1">
    <location>
        <begin position="67"/>
        <end position="80"/>
    </location>
</feature>
<gene>
    <name evidence="2" type="ORF">CFAM422_006944</name>
</gene>
<proteinExistence type="predicted"/>
<sequence length="183" mass="20186">MPYEKTVTRTDEDAAGQRNLGVVKVGHEATGMPLWKVIEAGQRKPEGDNRTQVHRGGQGHSKRNASREGNLSVGSNQNGSAYEKLARMDEGLRVEADGLDDDGDDTDSDESRSLPPSEPPSEPPSCICVKNTKNEERSCGGSVGPDFRCSGDVCVPSRKVRQRIRPYNKYIQKEEPIYVLWDV</sequence>
<dbReference type="Proteomes" id="UP000801864">
    <property type="component" value="Unassembled WGS sequence"/>
</dbReference>
<name>A0A9P4XF73_9HYPO</name>
<accession>A0A9P4XF73</accession>
<protein>
    <submittedName>
        <fullName evidence="2">Uncharacterized protein</fullName>
    </submittedName>
</protein>
<feature type="compositionally biased region" description="Acidic residues" evidence="1">
    <location>
        <begin position="97"/>
        <end position="108"/>
    </location>
</feature>